<dbReference type="Proteomes" id="UP000000447">
    <property type="component" value="Plasmid unnamed"/>
</dbReference>
<keyword evidence="2" id="KW-1185">Reference proteome</keyword>
<dbReference type="EMBL" id="CP001276">
    <property type="protein sequence ID" value="ACM06838.1"/>
    <property type="molecule type" value="Genomic_DNA"/>
</dbReference>
<gene>
    <name evidence="1" type="ordered locus">trd_A0427</name>
</gene>
<evidence type="ECO:0000313" key="2">
    <source>
        <dbReference type="Proteomes" id="UP000000447"/>
    </source>
</evidence>
<keyword evidence="1" id="KW-0614">Plasmid</keyword>
<geneLocation type="plasmid" evidence="2">
    <name>Tros</name>
</geneLocation>
<dbReference type="HOGENOM" id="CLU_2669904_0_0_0"/>
<reference evidence="1 2" key="1">
    <citation type="journal article" date="2009" name="PLoS ONE">
        <title>Complete genome sequence of the aerobic CO-oxidizing thermophile Thermomicrobium roseum.</title>
        <authorList>
            <person name="Wu D."/>
            <person name="Raymond J."/>
            <person name="Wu M."/>
            <person name="Chatterji S."/>
            <person name="Ren Q."/>
            <person name="Graham J.E."/>
            <person name="Bryant D.A."/>
            <person name="Robb F."/>
            <person name="Colman A."/>
            <person name="Tallon L.J."/>
            <person name="Badger J.H."/>
            <person name="Madupu R."/>
            <person name="Ward N.L."/>
            <person name="Eisen J.A."/>
        </authorList>
    </citation>
    <scope>NUCLEOTIDE SEQUENCE [LARGE SCALE GENOMIC DNA]</scope>
    <source>
        <strain evidence="2">ATCC 27502 / DSM 5159 / P-2</strain>
        <plasmid evidence="1">unnamed</plasmid>
    </source>
</reference>
<sequence>MSRLGAVDCAVDPRRVFCPPRLLRQASQPGRASSSRGRVRGHVAVILESPALGSRALSSTMPLISCSTRSTVPSA</sequence>
<proteinExistence type="predicted"/>
<evidence type="ECO:0000313" key="1">
    <source>
        <dbReference type="EMBL" id="ACM06838.1"/>
    </source>
</evidence>
<dbReference type="AlphaFoldDB" id="B9L3R3"/>
<name>B9L3R3_THERP</name>
<accession>B9L3R3</accession>
<dbReference type="KEGG" id="tro:trd_A0427"/>
<protein>
    <submittedName>
        <fullName evidence="1">Uncharacterized protein</fullName>
    </submittedName>
</protein>
<organism evidence="1 2">
    <name type="scientific">Thermomicrobium roseum (strain ATCC 27502 / DSM 5159 / P-2)</name>
    <dbReference type="NCBI Taxonomy" id="309801"/>
    <lineage>
        <taxon>Bacteria</taxon>
        <taxon>Pseudomonadati</taxon>
        <taxon>Thermomicrobiota</taxon>
        <taxon>Thermomicrobia</taxon>
        <taxon>Thermomicrobiales</taxon>
        <taxon>Thermomicrobiaceae</taxon>
        <taxon>Thermomicrobium</taxon>
    </lineage>
</organism>